<protein>
    <submittedName>
        <fullName evidence="10">Carbon starvation protein A</fullName>
    </submittedName>
</protein>
<dbReference type="InterPro" id="IPR003706">
    <property type="entry name" value="CstA_N"/>
</dbReference>
<feature type="transmembrane region" description="Helical" evidence="8">
    <location>
        <begin position="130"/>
        <end position="157"/>
    </location>
</feature>
<evidence type="ECO:0000256" key="1">
    <source>
        <dbReference type="ARBA" id="ARBA00004651"/>
    </source>
</evidence>
<proteinExistence type="inferred from homology"/>
<comment type="subcellular location">
    <subcellularLocation>
        <location evidence="1">Cell membrane</location>
        <topology evidence="1">Multi-pass membrane protein</topology>
    </subcellularLocation>
</comment>
<evidence type="ECO:0000256" key="2">
    <source>
        <dbReference type="ARBA" id="ARBA00007755"/>
    </source>
</evidence>
<keyword evidence="5 8" id="KW-0812">Transmembrane</keyword>
<dbReference type="GO" id="GO:0005886">
    <property type="term" value="C:plasma membrane"/>
    <property type="evidence" value="ECO:0007669"/>
    <property type="project" value="UniProtKB-SubCell"/>
</dbReference>
<comment type="similarity">
    <text evidence="2">Belongs to the peptide transporter carbon starvation (CstA) (TC 2.A.114) family.</text>
</comment>
<reference evidence="10 11" key="1">
    <citation type="submission" date="2018-09" db="EMBL/GenBank/DDBJ databases">
        <title>Yersinia kristensenii subsp. rochesterensis subsp. nov., Isolated from Human Feces.</title>
        <authorList>
            <person name="Cunningham S.A."/>
            <person name="Jeraldo P."/>
            <person name="Patel R."/>
        </authorList>
    </citation>
    <scope>NUCLEOTIDE SEQUENCE [LARGE SCALE GENOMIC DNA]</scope>
    <source>
        <strain evidence="10 11">ATCC BAA-2637</strain>
    </source>
</reference>
<name>A0A8D4N2J3_9GAMM</name>
<dbReference type="AlphaFoldDB" id="A0A8D4N2J3"/>
<feature type="transmembrane region" description="Helical" evidence="8">
    <location>
        <begin position="193"/>
        <end position="215"/>
    </location>
</feature>
<feature type="transmembrane region" description="Helical" evidence="8">
    <location>
        <begin position="6"/>
        <end position="24"/>
    </location>
</feature>
<feature type="transmembrane region" description="Helical" evidence="8">
    <location>
        <begin position="417"/>
        <end position="437"/>
    </location>
</feature>
<feature type="transmembrane region" description="Helical" evidence="8">
    <location>
        <begin position="522"/>
        <end position="546"/>
    </location>
</feature>
<evidence type="ECO:0000256" key="8">
    <source>
        <dbReference type="SAM" id="Phobius"/>
    </source>
</evidence>
<dbReference type="Proteomes" id="UP000265864">
    <property type="component" value="Chromosome"/>
</dbReference>
<organism evidence="10 11">
    <name type="scientific">Yersinia rochesterensis</name>
    <dbReference type="NCBI Taxonomy" id="1604335"/>
    <lineage>
        <taxon>Bacteria</taxon>
        <taxon>Pseudomonadati</taxon>
        <taxon>Pseudomonadota</taxon>
        <taxon>Gammaproteobacteria</taxon>
        <taxon>Enterobacterales</taxon>
        <taxon>Yersiniaceae</taxon>
        <taxon>Yersinia</taxon>
    </lineage>
</organism>
<keyword evidence="3" id="KW-0813">Transport</keyword>
<keyword evidence="4" id="KW-1003">Cell membrane</keyword>
<feature type="transmembrane region" description="Helical" evidence="8">
    <location>
        <begin position="558"/>
        <end position="581"/>
    </location>
</feature>
<evidence type="ECO:0000256" key="7">
    <source>
        <dbReference type="ARBA" id="ARBA00023136"/>
    </source>
</evidence>
<dbReference type="InterPro" id="IPR051605">
    <property type="entry name" value="CstA"/>
</dbReference>
<evidence type="ECO:0000259" key="9">
    <source>
        <dbReference type="Pfam" id="PF02554"/>
    </source>
</evidence>
<dbReference type="PANTHER" id="PTHR30252">
    <property type="entry name" value="INNER MEMBRANE PEPTIDE TRANSPORTER"/>
    <property type="match status" value="1"/>
</dbReference>
<feature type="domain" description="CstA N-terminal" evidence="9">
    <location>
        <begin position="6"/>
        <end position="538"/>
    </location>
</feature>
<feature type="transmembrane region" description="Helical" evidence="8">
    <location>
        <begin position="257"/>
        <end position="274"/>
    </location>
</feature>
<evidence type="ECO:0000313" key="10">
    <source>
        <dbReference type="EMBL" id="AYD42522.1"/>
    </source>
</evidence>
<dbReference type="GO" id="GO:0009267">
    <property type="term" value="P:cellular response to starvation"/>
    <property type="evidence" value="ECO:0007669"/>
    <property type="project" value="InterPro"/>
</dbReference>
<evidence type="ECO:0000256" key="4">
    <source>
        <dbReference type="ARBA" id="ARBA00022475"/>
    </source>
</evidence>
<feature type="transmembrane region" description="Helical" evidence="8">
    <location>
        <begin position="163"/>
        <end position="181"/>
    </location>
</feature>
<evidence type="ECO:0000313" key="11">
    <source>
        <dbReference type="Proteomes" id="UP000265864"/>
    </source>
</evidence>
<feature type="transmembrane region" description="Helical" evidence="8">
    <location>
        <begin position="294"/>
        <end position="317"/>
    </location>
</feature>
<evidence type="ECO:0000256" key="6">
    <source>
        <dbReference type="ARBA" id="ARBA00022989"/>
    </source>
</evidence>
<feature type="transmembrane region" description="Helical" evidence="8">
    <location>
        <begin position="329"/>
        <end position="351"/>
    </location>
</feature>
<gene>
    <name evidence="10" type="ORF">DXZ79_01370</name>
</gene>
<feature type="transmembrane region" description="Helical" evidence="8">
    <location>
        <begin position="65"/>
        <end position="83"/>
    </location>
</feature>
<evidence type="ECO:0000256" key="5">
    <source>
        <dbReference type="ARBA" id="ARBA00022692"/>
    </source>
</evidence>
<feature type="transmembrane region" description="Helical" evidence="8">
    <location>
        <begin position="89"/>
        <end position="110"/>
    </location>
</feature>
<accession>A0A8D4N2J3</accession>
<dbReference type="PANTHER" id="PTHR30252:SF3">
    <property type="entry name" value="PYRUVATE_PROTON SYMPORTER BTST"/>
    <property type="match status" value="1"/>
</dbReference>
<evidence type="ECO:0000256" key="3">
    <source>
        <dbReference type="ARBA" id="ARBA00022448"/>
    </source>
</evidence>
<dbReference type="Pfam" id="PF02554">
    <property type="entry name" value="CstA"/>
    <property type="match status" value="1"/>
</dbReference>
<keyword evidence="6 8" id="KW-1133">Transmembrane helix</keyword>
<keyword evidence="7 8" id="KW-0472">Membrane</keyword>
<feature type="transmembrane region" description="Helical" evidence="8">
    <location>
        <begin position="494"/>
        <end position="515"/>
    </location>
</feature>
<feature type="transmembrane region" description="Helical" evidence="8">
    <location>
        <begin position="227"/>
        <end position="245"/>
    </location>
</feature>
<dbReference type="EMBL" id="CP032482">
    <property type="protein sequence ID" value="AYD42522.1"/>
    <property type="molecule type" value="Genomic_DNA"/>
</dbReference>
<feature type="transmembrane region" description="Helical" evidence="8">
    <location>
        <begin position="464"/>
        <end position="482"/>
    </location>
</feature>
<sequence>MLMQHAITFVIASACVLVICYRLYGIFFVRKVLRVDDSEVTPSHTFEDGKDYVPTKKWVNFGSHFAAIAAAGPLVGPVLAAQYGYLPGFLWLLIGCVIGGAVHDTVVLFASMKHQGKSLSEVAKSELGPVAGWCTGLAMLFIITITMAGLSMVVVHALERNPWGTFAVFMTIPIAICVGLWERMTGSMKGASYVGIAAIMVCVFVGPYIEGTWLGEWLMLKADTVSIILPMYAFFATALPVWMLLTPRGYLSSFMKIGVFGALIVGVVFINPEIQFPAVTQFIHGGGPVLAGPVWPFISITIACGAISGFHAFIGSGTTPKQIDKWSDILPVGFGAMLAECMVGVMALIAATSLHPADYFAINSSAEAWSVLGMEVVNLPKLSQEIGLDLYGRTGGAVTLAVGMTDIFIRVPWFSSLAAYFFQFVVMFEAVFILTAVDSGTRVARYLLQDFLGDIWAPLKRTDWLPGTLACSVIACALWGYLLNSGDINSVWALFGVSNQLMASVGLIIGATIILRLATKRVYMLTCVIPLAYLFVTVNYAGYWMITHVYFNSAVKGYNLFNGIISIIMMTLGVIILISALKKWRELWIRRSAEMAGNKAVTANA</sequence>